<keyword evidence="2" id="KW-1185">Reference proteome</keyword>
<name>A0A9Q9B5P6_9PEZI</name>
<dbReference type="EMBL" id="CP099428">
    <property type="protein sequence ID" value="USW58690.1"/>
    <property type="molecule type" value="Genomic_DNA"/>
</dbReference>
<reference evidence="1" key="1">
    <citation type="submission" date="2022-06" db="EMBL/GenBank/DDBJ databases">
        <title>Complete genome sequences of two strains of the flax pathogen Septoria linicola.</title>
        <authorList>
            <person name="Lapalu N."/>
            <person name="Simon A."/>
            <person name="Demenou B."/>
            <person name="Paumier D."/>
            <person name="Guillot M.-P."/>
            <person name="Gout L."/>
            <person name="Valade R."/>
        </authorList>
    </citation>
    <scope>NUCLEOTIDE SEQUENCE</scope>
    <source>
        <strain evidence="1">SE15195</strain>
    </source>
</reference>
<evidence type="ECO:0000313" key="1">
    <source>
        <dbReference type="EMBL" id="USW58690.1"/>
    </source>
</evidence>
<dbReference type="AlphaFoldDB" id="A0A9Q9B5P6"/>
<dbReference type="Proteomes" id="UP001056384">
    <property type="component" value="Chromosome 11"/>
</dbReference>
<protein>
    <recommendedName>
        <fullName evidence="3">F-box domain-containing protein</fullName>
    </recommendedName>
</protein>
<evidence type="ECO:0008006" key="3">
    <source>
        <dbReference type="Google" id="ProtNLM"/>
    </source>
</evidence>
<evidence type="ECO:0000313" key="2">
    <source>
        <dbReference type="Proteomes" id="UP001056384"/>
    </source>
</evidence>
<organism evidence="1 2">
    <name type="scientific">Septoria linicola</name>
    <dbReference type="NCBI Taxonomy" id="215465"/>
    <lineage>
        <taxon>Eukaryota</taxon>
        <taxon>Fungi</taxon>
        <taxon>Dikarya</taxon>
        <taxon>Ascomycota</taxon>
        <taxon>Pezizomycotina</taxon>
        <taxon>Dothideomycetes</taxon>
        <taxon>Dothideomycetidae</taxon>
        <taxon>Mycosphaerellales</taxon>
        <taxon>Mycosphaerellaceae</taxon>
        <taxon>Septoria</taxon>
    </lineage>
</organism>
<sequence length="199" mass="22574">MSTTDVDEAGAAQVPALSPMSAAARTFAIAELLEAILLQVPSPFDWTGYPQELPNPELPKCRLVSREFRDAIDGSQTLQIRVKRPPHDHTIVRSKQGWSIEVFLLAELNGLNRVELFESTIYKMKLPHMHVVRCKGHTGAIVHVHHEGSICGEWNTYRRYYAGERWSNLHAWANFLISVEFALEVRLKLQSLGSSEWLE</sequence>
<gene>
    <name evidence="1" type="ORF">Slin15195_G120090</name>
</gene>
<accession>A0A9Q9B5P6</accession>
<proteinExistence type="predicted"/>